<evidence type="ECO:0008006" key="5">
    <source>
        <dbReference type="Google" id="ProtNLM"/>
    </source>
</evidence>
<feature type="compositionally biased region" description="Basic and acidic residues" evidence="1">
    <location>
        <begin position="47"/>
        <end position="58"/>
    </location>
</feature>
<keyword evidence="4" id="KW-1185">Reference proteome</keyword>
<dbReference type="AlphaFoldDB" id="A0A5N5TIP0"/>
<comment type="caution">
    <text evidence="3">The sequence shown here is derived from an EMBL/GenBank/DDBJ whole genome shotgun (WGS) entry which is preliminary data.</text>
</comment>
<dbReference type="EMBL" id="SEYY01002114">
    <property type="protein sequence ID" value="KAB7504920.1"/>
    <property type="molecule type" value="Genomic_DNA"/>
</dbReference>
<protein>
    <recommendedName>
        <fullName evidence="5">Myb/SANT-like DNA-binding domain-containing protein 4</fullName>
    </recommendedName>
</protein>
<name>A0A5N5TIP0_9CRUS</name>
<proteinExistence type="predicted"/>
<sequence length="146" mass="17376">MDIKTEIKIEEEDLELPSEYPHQGTHIPPDNIIYLKPPPAQGEVDEDIRPETASRDIESSDFNEDYGNSEKDTVTGKKMEYLGKEKRELLILQQKAVEDQIRFQMEEHELRMKSLRQEHITKMKLLNLQIKMEEQRLFKKKNFNYL</sequence>
<evidence type="ECO:0000313" key="3">
    <source>
        <dbReference type="EMBL" id="KAB7504920.1"/>
    </source>
</evidence>
<gene>
    <name evidence="2" type="ORF">Anas_10883</name>
    <name evidence="3" type="ORF">Anas_12472</name>
</gene>
<evidence type="ECO:0000313" key="2">
    <source>
        <dbReference type="EMBL" id="KAB7498038.1"/>
    </source>
</evidence>
<evidence type="ECO:0000256" key="1">
    <source>
        <dbReference type="SAM" id="MobiDB-lite"/>
    </source>
</evidence>
<accession>A0A5N5TIP0</accession>
<feature type="region of interest" description="Disordered" evidence="1">
    <location>
        <begin position="1"/>
        <end position="72"/>
    </location>
</feature>
<dbReference type="Proteomes" id="UP000326759">
    <property type="component" value="Unassembled WGS sequence"/>
</dbReference>
<dbReference type="OrthoDB" id="6387121at2759"/>
<organism evidence="3 4">
    <name type="scientific">Armadillidium nasatum</name>
    <dbReference type="NCBI Taxonomy" id="96803"/>
    <lineage>
        <taxon>Eukaryota</taxon>
        <taxon>Metazoa</taxon>
        <taxon>Ecdysozoa</taxon>
        <taxon>Arthropoda</taxon>
        <taxon>Crustacea</taxon>
        <taxon>Multicrustacea</taxon>
        <taxon>Malacostraca</taxon>
        <taxon>Eumalacostraca</taxon>
        <taxon>Peracarida</taxon>
        <taxon>Isopoda</taxon>
        <taxon>Oniscidea</taxon>
        <taxon>Crinocheta</taxon>
        <taxon>Armadillidiidae</taxon>
        <taxon>Armadillidium</taxon>
    </lineage>
</organism>
<evidence type="ECO:0000313" key="4">
    <source>
        <dbReference type="Proteomes" id="UP000326759"/>
    </source>
</evidence>
<reference evidence="3 4" key="1">
    <citation type="journal article" date="2019" name="PLoS Biol.">
        <title>Sex chromosomes control vertical transmission of feminizing Wolbachia symbionts in an isopod.</title>
        <authorList>
            <person name="Becking T."/>
            <person name="Chebbi M.A."/>
            <person name="Giraud I."/>
            <person name="Moumen B."/>
            <person name="Laverre T."/>
            <person name="Caubet Y."/>
            <person name="Peccoud J."/>
            <person name="Gilbert C."/>
            <person name="Cordaux R."/>
        </authorList>
    </citation>
    <scope>NUCLEOTIDE SEQUENCE [LARGE SCALE GENOMIC DNA]</scope>
    <source>
        <strain evidence="3">ANa2</strain>
        <tissue evidence="3">Whole body excluding digestive tract and cuticle</tissue>
    </source>
</reference>
<dbReference type="EMBL" id="SEYY01019654">
    <property type="protein sequence ID" value="KAB7498038.1"/>
    <property type="molecule type" value="Genomic_DNA"/>
</dbReference>